<gene>
    <name evidence="1" type="ORF">FTV88_3168</name>
</gene>
<proteinExistence type="predicted"/>
<protein>
    <submittedName>
        <fullName evidence="1">Uncharacterized protein</fullName>
    </submittedName>
</protein>
<organism evidence="1 2">
    <name type="scientific">Heliorestis convoluta</name>
    <dbReference type="NCBI Taxonomy" id="356322"/>
    <lineage>
        <taxon>Bacteria</taxon>
        <taxon>Bacillati</taxon>
        <taxon>Bacillota</taxon>
        <taxon>Clostridia</taxon>
        <taxon>Eubacteriales</taxon>
        <taxon>Heliobacteriaceae</taxon>
        <taxon>Heliorestis</taxon>
    </lineage>
</organism>
<evidence type="ECO:0000313" key="2">
    <source>
        <dbReference type="Proteomes" id="UP000366051"/>
    </source>
</evidence>
<keyword evidence="2" id="KW-1185">Reference proteome</keyword>
<accession>A0A5Q2N765</accession>
<dbReference type="Proteomes" id="UP000366051">
    <property type="component" value="Chromosome"/>
</dbReference>
<dbReference type="KEGG" id="hcv:FTV88_3168"/>
<sequence length="48" mass="5313">MAYALFLVFPITSGNSCLILEVLIKKFLSDFLGGVGKPQRQSEGMVFF</sequence>
<name>A0A5Q2N765_9FIRM</name>
<dbReference type="EMBL" id="CP045875">
    <property type="protein sequence ID" value="QGG49242.1"/>
    <property type="molecule type" value="Genomic_DNA"/>
</dbReference>
<reference evidence="2" key="1">
    <citation type="submission" date="2019-11" db="EMBL/GenBank/DDBJ databases">
        <title>Genome sequence of Heliorestis convoluta strain HH, an alkaliphilic and minimalistic phototrophic bacterium from a soda lake in Egypt.</title>
        <authorList>
            <person name="Dewey E.D."/>
            <person name="Stokes L.M."/>
            <person name="Burchell B.M."/>
            <person name="Shaffer K.N."/>
            <person name="Huntington A.M."/>
            <person name="Baker J.M."/>
            <person name="Nadendla S."/>
            <person name="Giglio M.G."/>
            <person name="Touchman J.W."/>
            <person name="Blankenship R.E."/>
            <person name="Madigan M.T."/>
            <person name="Sattley W.M."/>
        </authorList>
    </citation>
    <scope>NUCLEOTIDE SEQUENCE [LARGE SCALE GENOMIC DNA]</scope>
    <source>
        <strain evidence="2">HH</strain>
    </source>
</reference>
<dbReference type="AlphaFoldDB" id="A0A5Q2N765"/>
<evidence type="ECO:0000313" key="1">
    <source>
        <dbReference type="EMBL" id="QGG49242.1"/>
    </source>
</evidence>